<reference evidence="1" key="1">
    <citation type="journal article" date="2020" name="Nat. Commun.">
        <title>Large-scale genome sequencing of mycorrhizal fungi provides insights into the early evolution of symbiotic traits.</title>
        <authorList>
            <person name="Miyauchi S."/>
            <person name="Kiss E."/>
            <person name="Kuo A."/>
            <person name="Drula E."/>
            <person name="Kohler A."/>
            <person name="Sanchez-Garcia M."/>
            <person name="Morin E."/>
            <person name="Andreopoulos B."/>
            <person name="Barry K.W."/>
            <person name="Bonito G."/>
            <person name="Buee M."/>
            <person name="Carver A."/>
            <person name="Chen C."/>
            <person name="Cichocki N."/>
            <person name="Clum A."/>
            <person name="Culley D."/>
            <person name="Crous P.W."/>
            <person name="Fauchery L."/>
            <person name="Girlanda M."/>
            <person name="Hayes R.D."/>
            <person name="Keri Z."/>
            <person name="LaButti K."/>
            <person name="Lipzen A."/>
            <person name="Lombard V."/>
            <person name="Magnuson J."/>
            <person name="Maillard F."/>
            <person name="Murat C."/>
            <person name="Nolan M."/>
            <person name="Ohm R.A."/>
            <person name="Pangilinan J."/>
            <person name="Pereira M.F."/>
            <person name="Perotto S."/>
            <person name="Peter M."/>
            <person name="Pfister S."/>
            <person name="Riley R."/>
            <person name="Sitrit Y."/>
            <person name="Stielow J.B."/>
            <person name="Szollosi G."/>
            <person name="Zifcakova L."/>
            <person name="Stursova M."/>
            <person name="Spatafora J.W."/>
            <person name="Tedersoo L."/>
            <person name="Vaario L.M."/>
            <person name="Yamada A."/>
            <person name="Yan M."/>
            <person name="Wang P."/>
            <person name="Xu J."/>
            <person name="Bruns T."/>
            <person name="Baldrian P."/>
            <person name="Vilgalys R."/>
            <person name="Dunand C."/>
            <person name="Henrissat B."/>
            <person name="Grigoriev I.V."/>
            <person name="Hibbett D."/>
            <person name="Nagy L.G."/>
            <person name="Martin F.M."/>
        </authorList>
    </citation>
    <scope>NUCLEOTIDE SEQUENCE</scope>
    <source>
        <strain evidence="1">UP504</strain>
    </source>
</reference>
<protein>
    <submittedName>
        <fullName evidence="1">Uncharacterized protein</fullName>
    </submittedName>
</protein>
<dbReference type="AlphaFoldDB" id="A0A9P6AD77"/>
<name>A0A9P6AD77_9AGAM</name>
<evidence type="ECO:0000313" key="1">
    <source>
        <dbReference type="EMBL" id="KAF9503578.1"/>
    </source>
</evidence>
<dbReference type="EMBL" id="MU129333">
    <property type="protein sequence ID" value="KAF9503578.1"/>
    <property type="molecule type" value="Genomic_DNA"/>
</dbReference>
<proteinExistence type="predicted"/>
<accession>A0A9P6AD77</accession>
<gene>
    <name evidence="1" type="ORF">BS47DRAFT_1262845</name>
</gene>
<organism evidence="1 2">
    <name type="scientific">Hydnum rufescens UP504</name>
    <dbReference type="NCBI Taxonomy" id="1448309"/>
    <lineage>
        <taxon>Eukaryota</taxon>
        <taxon>Fungi</taxon>
        <taxon>Dikarya</taxon>
        <taxon>Basidiomycota</taxon>
        <taxon>Agaricomycotina</taxon>
        <taxon>Agaricomycetes</taxon>
        <taxon>Cantharellales</taxon>
        <taxon>Hydnaceae</taxon>
        <taxon>Hydnum</taxon>
    </lineage>
</organism>
<feature type="non-terminal residue" evidence="1">
    <location>
        <position position="1"/>
    </location>
</feature>
<dbReference type="OrthoDB" id="3265672at2759"/>
<dbReference type="Proteomes" id="UP000886523">
    <property type="component" value="Unassembled WGS sequence"/>
</dbReference>
<feature type="non-terminal residue" evidence="1">
    <location>
        <position position="53"/>
    </location>
</feature>
<keyword evidence="2" id="KW-1185">Reference proteome</keyword>
<comment type="caution">
    <text evidence="1">The sequence shown here is derived from an EMBL/GenBank/DDBJ whole genome shotgun (WGS) entry which is preliminary data.</text>
</comment>
<sequence>LELGGGRKGHHHKYLFGHNSREQYHICDANLELVMVVECVSTDGFALKPYVIF</sequence>
<evidence type="ECO:0000313" key="2">
    <source>
        <dbReference type="Proteomes" id="UP000886523"/>
    </source>
</evidence>